<evidence type="ECO:0000256" key="1">
    <source>
        <dbReference type="ARBA" id="ARBA00006432"/>
    </source>
</evidence>
<dbReference type="SUPFAM" id="SSF56801">
    <property type="entry name" value="Acetyl-CoA synthetase-like"/>
    <property type="match status" value="1"/>
</dbReference>
<dbReference type="PANTHER" id="PTHR43859:SF2">
    <property type="entry name" value="BUTYRATE--COA LIGASE AAE11, PEROXISOMAL"/>
    <property type="match status" value="1"/>
</dbReference>
<dbReference type="GO" id="GO:0016874">
    <property type="term" value="F:ligase activity"/>
    <property type="evidence" value="ECO:0007669"/>
    <property type="project" value="UniProtKB-KW"/>
</dbReference>
<accession>A0A6A3BW99</accession>
<keyword evidence="6" id="KW-1185">Reference proteome</keyword>
<dbReference type="InterPro" id="IPR000873">
    <property type="entry name" value="AMP-dep_synth/lig_dom"/>
</dbReference>
<gene>
    <name evidence="5" type="ORF">F3Y22_tig00018060pilonHSYRG00001</name>
</gene>
<sequence>MLMVEQGQSSNMPLVIVIDDLDSPTSVRLGELEYEELIHNGNPGFVPVEVHDEWDPIALNYTSGTTTEPKGWSTATAGRGTNVCIRNTSAYDMYRSIATHKVTHMYCAPIVFNILLEAKPDERREISCTVQVLSGGAPPPASLLEKMEHLGFHITHAYGMTEATGPALVCEWQAKWNHLSSERKAKLKARQGISVLTLEDVDVKDMESVPHDGKTIGEILLRGSSIRKGYLKDQDATSKAFRNGWFFTGDVGVIHPDGYLEIKDHQLQRRKHQQRGARIGSVQTPQGSRGRSGGNAAPSVGGEPLRFNIGAREREWRNGGCEGSRYHSLLPEKPAAFHGAEVGEVSVAAAQDFDGESTEISAEIYGQKFPTYRKEVYASE</sequence>
<dbReference type="Proteomes" id="UP000436088">
    <property type="component" value="Unassembled WGS sequence"/>
</dbReference>
<dbReference type="PANTHER" id="PTHR43859">
    <property type="entry name" value="ACYL-ACTIVATING ENZYME"/>
    <property type="match status" value="1"/>
</dbReference>
<evidence type="ECO:0000259" key="4">
    <source>
        <dbReference type="Pfam" id="PF00501"/>
    </source>
</evidence>
<dbReference type="InterPro" id="IPR042099">
    <property type="entry name" value="ANL_N_sf"/>
</dbReference>
<evidence type="ECO:0000313" key="5">
    <source>
        <dbReference type="EMBL" id="KAE8720865.1"/>
    </source>
</evidence>
<keyword evidence="2" id="KW-0436">Ligase</keyword>
<evidence type="ECO:0000313" key="6">
    <source>
        <dbReference type="Proteomes" id="UP000436088"/>
    </source>
</evidence>
<reference evidence="5" key="1">
    <citation type="submission" date="2019-09" db="EMBL/GenBank/DDBJ databases">
        <title>Draft genome information of white flower Hibiscus syriacus.</title>
        <authorList>
            <person name="Kim Y.-M."/>
        </authorList>
    </citation>
    <scope>NUCLEOTIDE SEQUENCE [LARGE SCALE GENOMIC DNA]</scope>
    <source>
        <strain evidence="5">YM2019G1</strain>
    </source>
</reference>
<comment type="similarity">
    <text evidence="1">Belongs to the ATP-dependent AMP-binding enzyme family.</text>
</comment>
<feature type="domain" description="AMP-dependent synthetase/ligase" evidence="4">
    <location>
        <begin position="77"/>
        <end position="231"/>
    </location>
</feature>
<dbReference type="EMBL" id="VEPZ02000674">
    <property type="protein sequence ID" value="KAE8720865.1"/>
    <property type="molecule type" value="Genomic_DNA"/>
</dbReference>
<organism evidence="5 6">
    <name type="scientific">Hibiscus syriacus</name>
    <name type="common">Rose of Sharon</name>
    <dbReference type="NCBI Taxonomy" id="106335"/>
    <lineage>
        <taxon>Eukaryota</taxon>
        <taxon>Viridiplantae</taxon>
        <taxon>Streptophyta</taxon>
        <taxon>Embryophyta</taxon>
        <taxon>Tracheophyta</taxon>
        <taxon>Spermatophyta</taxon>
        <taxon>Magnoliopsida</taxon>
        <taxon>eudicotyledons</taxon>
        <taxon>Gunneridae</taxon>
        <taxon>Pentapetalae</taxon>
        <taxon>rosids</taxon>
        <taxon>malvids</taxon>
        <taxon>Malvales</taxon>
        <taxon>Malvaceae</taxon>
        <taxon>Malvoideae</taxon>
        <taxon>Hibiscus</taxon>
    </lineage>
</organism>
<dbReference type="AlphaFoldDB" id="A0A6A3BW99"/>
<proteinExistence type="inferred from homology"/>
<feature type="region of interest" description="Disordered" evidence="3">
    <location>
        <begin position="271"/>
        <end position="303"/>
    </location>
</feature>
<evidence type="ECO:0000256" key="3">
    <source>
        <dbReference type="SAM" id="MobiDB-lite"/>
    </source>
</evidence>
<dbReference type="GO" id="GO:0016740">
    <property type="term" value="F:transferase activity"/>
    <property type="evidence" value="ECO:0007669"/>
    <property type="project" value="UniProtKB-KW"/>
</dbReference>
<evidence type="ECO:0000256" key="2">
    <source>
        <dbReference type="ARBA" id="ARBA00022598"/>
    </source>
</evidence>
<protein>
    <submittedName>
        <fullName evidence="5">Glutathione S-transferase F11-like</fullName>
    </submittedName>
</protein>
<dbReference type="Gene3D" id="3.40.50.12780">
    <property type="entry name" value="N-terminal domain of ligase-like"/>
    <property type="match status" value="2"/>
</dbReference>
<dbReference type="Pfam" id="PF00501">
    <property type="entry name" value="AMP-binding"/>
    <property type="match status" value="1"/>
</dbReference>
<comment type="caution">
    <text evidence="5">The sequence shown here is derived from an EMBL/GenBank/DDBJ whole genome shotgun (WGS) entry which is preliminary data.</text>
</comment>
<name>A0A6A3BW99_HIBSY</name>